<feature type="region of interest" description="Disordered" evidence="1">
    <location>
        <begin position="341"/>
        <end position="370"/>
    </location>
</feature>
<dbReference type="InterPro" id="IPR014752">
    <property type="entry name" value="Arrestin-like_C"/>
</dbReference>
<feature type="region of interest" description="Disordered" evidence="1">
    <location>
        <begin position="734"/>
        <end position="785"/>
    </location>
</feature>
<dbReference type="GO" id="GO:0070086">
    <property type="term" value="P:ubiquitin-dependent endocytosis"/>
    <property type="evidence" value="ECO:0007669"/>
    <property type="project" value="TreeGrafter"/>
</dbReference>
<dbReference type="OrthoDB" id="2238745at2759"/>
<evidence type="ECO:0000256" key="1">
    <source>
        <dbReference type="SAM" id="MobiDB-lite"/>
    </source>
</evidence>
<reference evidence="3" key="1">
    <citation type="journal article" date="2018" name="Genome Biol. Evol.">
        <title>Genomics and development of Lentinus tigrinus, a white-rot wood-decaying mushroom with dimorphic fruiting bodies.</title>
        <authorList>
            <person name="Wu B."/>
            <person name="Xu Z."/>
            <person name="Knudson A."/>
            <person name="Carlson A."/>
            <person name="Chen N."/>
            <person name="Kovaka S."/>
            <person name="LaButti K."/>
            <person name="Lipzen A."/>
            <person name="Pennachio C."/>
            <person name="Riley R."/>
            <person name="Schakwitz W."/>
            <person name="Umezawa K."/>
            <person name="Ohm R.A."/>
            <person name="Grigoriev I.V."/>
            <person name="Nagy L.G."/>
            <person name="Gibbons J."/>
            <person name="Hibbett D."/>
        </authorList>
    </citation>
    <scope>NUCLEOTIDE SEQUENCE [LARGE SCALE GENOMIC DNA]</scope>
    <source>
        <strain evidence="3">ALCF2SS1-6</strain>
    </source>
</reference>
<feature type="domain" description="Arrestin C-terminal-like" evidence="2">
    <location>
        <begin position="478"/>
        <end position="667"/>
    </location>
</feature>
<dbReference type="GO" id="GO:0030674">
    <property type="term" value="F:protein-macromolecule adaptor activity"/>
    <property type="evidence" value="ECO:0007669"/>
    <property type="project" value="TreeGrafter"/>
</dbReference>
<protein>
    <recommendedName>
        <fullName evidence="2">Arrestin C-terminal-like domain-containing protein</fullName>
    </recommendedName>
</protein>
<gene>
    <name evidence="3" type="ORF">L227DRAFT_506357</name>
</gene>
<dbReference type="SMART" id="SM01017">
    <property type="entry name" value="Arrestin_C"/>
    <property type="match status" value="1"/>
</dbReference>
<dbReference type="Pfam" id="PF00339">
    <property type="entry name" value="Arrestin_N"/>
    <property type="match status" value="1"/>
</dbReference>
<feature type="compositionally biased region" description="Polar residues" evidence="1">
    <location>
        <begin position="748"/>
        <end position="760"/>
    </location>
</feature>
<feature type="compositionally biased region" description="Low complexity" evidence="1">
    <location>
        <begin position="246"/>
        <end position="259"/>
    </location>
</feature>
<feature type="region of interest" description="Disordered" evidence="1">
    <location>
        <begin position="243"/>
        <end position="267"/>
    </location>
</feature>
<dbReference type="AlphaFoldDB" id="A0A5C2S2K8"/>
<name>A0A5C2S2K8_9APHY</name>
<sequence length="834" mass="91656">MPISSKHAPTKNALDIRLAESVVFLRAGDATGRQRTMQADASPGMVRGLLVLTLAKPTRITSIEVELVGRTVTAWPEGVGARRIEITEEHDIYSQSYVFFRAGHSPGSGFRRNLSVGPGLALEHEDEDHSERSSYVQHDESREHSRGRSPQPRDAPPSRPHRRYMSVDQTHFQRSFVAHHDNGYPPPVASPPYSPTYSQEDAVHVSPTASIMQRSPLPRYDESPARSLEDLRRALEADQYYNGLARSPSRPGPGHSPSGVWSPREIPASRRVSFDDDREFQVGSSTSHIHQAGPSQSLGRDGRTPSRQRDGEGDDTLRGRKGKRLSFASAFFEAMKDRVRSRSPMVEQAGDVTPPRGRTRDRTSLDPGEVTPLKERSALGRVAEAVGLEVEDGREHGDGWKEFRKGVYTYPVSFTVPANSPPTLHVDYGSVTWKLKAVVHRPGAFTQKLTASQDITVVTTPGEDDTEESESIVVERQWDTQMQYLIVISGRSFAIGGTMPVTITFMPWTKMKIHRISVLIEERVDYCTGFRRVARTDPVNRISLLALKYPKKDGPPLLPLSTDDPEAFKQSPLYEILNPDDDISDVASNFMGPGPWTIRKDLHLPKTEGTLHTTNKNKRSNIAVSHMLKVIFRVERGDDSAIDPQTGKRKLFDIVVQTPVHILSHLCNPEHTALPPYTQLPNGSSSSISHSAHAALSIVSDGDIYTRPPMALDFAAAVAQRRSVSTSALAAQASSTTSSLSGHGRSPGNLNLTSDQSVDSLPSAEQPVSPTATVISPPLSRRQSFHELTTPELFERLIAGQETEEGESPPSYEASVEAAHSPLVVVGLPSVAEH</sequence>
<dbReference type="Gene3D" id="2.60.40.640">
    <property type="match status" value="2"/>
</dbReference>
<dbReference type="EMBL" id="ML122279">
    <property type="protein sequence ID" value="RPD57720.1"/>
    <property type="molecule type" value="Genomic_DNA"/>
</dbReference>
<evidence type="ECO:0000259" key="2">
    <source>
        <dbReference type="SMART" id="SM01017"/>
    </source>
</evidence>
<feature type="compositionally biased region" description="Basic and acidic residues" evidence="1">
    <location>
        <begin position="300"/>
        <end position="318"/>
    </location>
</feature>
<dbReference type="Pfam" id="PF02752">
    <property type="entry name" value="Arrestin_C"/>
    <property type="match status" value="1"/>
</dbReference>
<dbReference type="InterPro" id="IPR011021">
    <property type="entry name" value="Arrestin-like_N"/>
</dbReference>
<feature type="compositionally biased region" description="Polar residues" evidence="1">
    <location>
        <begin position="282"/>
        <end position="298"/>
    </location>
</feature>
<feature type="compositionally biased region" description="Pro residues" evidence="1">
    <location>
        <begin position="184"/>
        <end position="194"/>
    </location>
</feature>
<dbReference type="InterPro" id="IPR014756">
    <property type="entry name" value="Ig_E-set"/>
</dbReference>
<dbReference type="Proteomes" id="UP000313359">
    <property type="component" value="Unassembled WGS sequence"/>
</dbReference>
<dbReference type="PANTHER" id="PTHR11188">
    <property type="entry name" value="ARRESTIN DOMAIN CONTAINING PROTEIN"/>
    <property type="match status" value="1"/>
</dbReference>
<dbReference type="STRING" id="1328759.A0A5C2S2K8"/>
<dbReference type="GO" id="GO:0031625">
    <property type="term" value="F:ubiquitin protein ligase binding"/>
    <property type="evidence" value="ECO:0007669"/>
    <property type="project" value="TreeGrafter"/>
</dbReference>
<feature type="compositionally biased region" description="Basic and acidic residues" evidence="1">
    <location>
        <begin position="127"/>
        <end position="146"/>
    </location>
</feature>
<organism evidence="3 4">
    <name type="scientific">Lentinus tigrinus ALCF2SS1-6</name>
    <dbReference type="NCBI Taxonomy" id="1328759"/>
    <lineage>
        <taxon>Eukaryota</taxon>
        <taxon>Fungi</taxon>
        <taxon>Dikarya</taxon>
        <taxon>Basidiomycota</taxon>
        <taxon>Agaricomycotina</taxon>
        <taxon>Agaricomycetes</taxon>
        <taxon>Polyporales</taxon>
        <taxon>Polyporaceae</taxon>
        <taxon>Lentinus</taxon>
    </lineage>
</organism>
<feature type="region of interest" description="Disordered" evidence="1">
    <location>
        <begin position="122"/>
        <end position="162"/>
    </location>
</feature>
<dbReference type="SUPFAM" id="SSF81296">
    <property type="entry name" value="E set domains"/>
    <property type="match status" value="1"/>
</dbReference>
<accession>A0A5C2S2K8</accession>
<dbReference type="GO" id="GO:0005829">
    <property type="term" value="C:cytosol"/>
    <property type="evidence" value="ECO:0007669"/>
    <property type="project" value="TreeGrafter"/>
</dbReference>
<feature type="region of interest" description="Disordered" evidence="1">
    <location>
        <begin position="280"/>
        <end position="320"/>
    </location>
</feature>
<evidence type="ECO:0000313" key="3">
    <source>
        <dbReference type="EMBL" id="RPD57720.1"/>
    </source>
</evidence>
<dbReference type="InterPro" id="IPR011022">
    <property type="entry name" value="Arrestin_C-like"/>
</dbReference>
<dbReference type="InterPro" id="IPR050357">
    <property type="entry name" value="Arrestin_domain-protein"/>
</dbReference>
<dbReference type="GO" id="GO:0005886">
    <property type="term" value="C:plasma membrane"/>
    <property type="evidence" value="ECO:0007669"/>
    <property type="project" value="TreeGrafter"/>
</dbReference>
<keyword evidence="4" id="KW-1185">Reference proteome</keyword>
<feature type="region of interest" description="Disordered" evidence="1">
    <location>
        <begin position="178"/>
        <end position="200"/>
    </location>
</feature>
<dbReference type="PANTHER" id="PTHR11188:SF17">
    <property type="entry name" value="FI21816P1"/>
    <property type="match status" value="1"/>
</dbReference>
<proteinExistence type="predicted"/>
<evidence type="ECO:0000313" key="4">
    <source>
        <dbReference type="Proteomes" id="UP000313359"/>
    </source>
</evidence>